<evidence type="ECO:0000259" key="1">
    <source>
        <dbReference type="Pfam" id="PF13649"/>
    </source>
</evidence>
<keyword evidence="2" id="KW-0489">Methyltransferase</keyword>
<dbReference type="Pfam" id="PF13649">
    <property type="entry name" value="Methyltransf_25"/>
    <property type="match status" value="1"/>
</dbReference>
<dbReference type="RefSeq" id="WP_378252873.1">
    <property type="nucleotide sequence ID" value="NZ_JBHSIT010000002.1"/>
</dbReference>
<dbReference type="GO" id="GO:0008168">
    <property type="term" value="F:methyltransferase activity"/>
    <property type="evidence" value="ECO:0007669"/>
    <property type="project" value="UniProtKB-KW"/>
</dbReference>
<gene>
    <name evidence="2" type="ORF">ACFPCY_07360</name>
</gene>
<dbReference type="InterPro" id="IPR029063">
    <property type="entry name" value="SAM-dependent_MTases_sf"/>
</dbReference>
<comment type="caution">
    <text evidence="2">The sequence shown here is derived from an EMBL/GenBank/DDBJ whole genome shotgun (WGS) entry which is preliminary data.</text>
</comment>
<dbReference type="Gene3D" id="3.40.50.150">
    <property type="entry name" value="Vaccinia Virus protein VP39"/>
    <property type="match status" value="1"/>
</dbReference>
<dbReference type="Proteomes" id="UP001595872">
    <property type="component" value="Unassembled WGS sequence"/>
</dbReference>
<proteinExistence type="predicted"/>
<dbReference type="InterPro" id="IPR041698">
    <property type="entry name" value="Methyltransf_25"/>
</dbReference>
<feature type="domain" description="Methyltransferase" evidence="1">
    <location>
        <begin position="60"/>
        <end position="149"/>
    </location>
</feature>
<organism evidence="2 3">
    <name type="scientific">Actinomadura gamaensis</name>
    <dbReference type="NCBI Taxonomy" id="1763541"/>
    <lineage>
        <taxon>Bacteria</taxon>
        <taxon>Bacillati</taxon>
        <taxon>Actinomycetota</taxon>
        <taxon>Actinomycetes</taxon>
        <taxon>Streptosporangiales</taxon>
        <taxon>Thermomonosporaceae</taxon>
        <taxon>Actinomadura</taxon>
    </lineage>
</organism>
<dbReference type="CDD" id="cd02440">
    <property type="entry name" value="AdoMet_MTases"/>
    <property type="match status" value="1"/>
</dbReference>
<evidence type="ECO:0000313" key="3">
    <source>
        <dbReference type="Proteomes" id="UP001595872"/>
    </source>
</evidence>
<keyword evidence="3" id="KW-1185">Reference proteome</keyword>
<dbReference type="EMBL" id="JBHSIT010000002">
    <property type="protein sequence ID" value="MFC4907132.1"/>
    <property type="molecule type" value="Genomic_DNA"/>
</dbReference>
<reference evidence="3" key="1">
    <citation type="journal article" date="2019" name="Int. J. Syst. Evol. Microbiol.">
        <title>The Global Catalogue of Microorganisms (GCM) 10K type strain sequencing project: providing services to taxonomists for standard genome sequencing and annotation.</title>
        <authorList>
            <consortium name="The Broad Institute Genomics Platform"/>
            <consortium name="The Broad Institute Genome Sequencing Center for Infectious Disease"/>
            <person name="Wu L."/>
            <person name="Ma J."/>
        </authorList>
    </citation>
    <scope>NUCLEOTIDE SEQUENCE [LARGE SCALE GENOMIC DNA]</scope>
    <source>
        <strain evidence="3">KLKA75</strain>
    </source>
</reference>
<protein>
    <submittedName>
        <fullName evidence="2">Methyltransferase domain-containing protein</fullName>
    </submittedName>
</protein>
<dbReference type="PANTHER" id="PTHR43464:SF82">
    <property type="entry name" value="METHYLTRANSFERASE DOMAIN-CONTAINING PROTEIN"/>
    <property type="match status" value="1"/>
</dbReference>
<evidence type="ECO:0000313" key="2">
    <source>
        <dbReference type="EMBL" id="MFC4907132.1"/>
    </source>
</evidence>
<dbReference type="GO" id="GO:0032259">
    <property type="term" value="P:methylation"/>
    <property type="evidence" value="ECO:0007669"/>
    <property type="project" value="UniProtKB-KW"/>
</dbReference>
<keyword evidence="2" id="KW-0808">Transferase</keyword>
<dbReference type="PANTHER" id="PTHR43464">
    <property type="entry name" value="METHYLTRANSFERASE"/>
    <property type="match status" value="1"/>
</dbReference>
<name>A0ABV9TWF1_9ACTN</name>
<dbReference type="SUPFAM" id="SSF53335">
    <property type="entry name" value="S-adenosyl-L-methionine-dependent methyltransferases"/>
    <property type="match status" value="1"/>
</dbReference>
<sequence>MKNDEYLDVNRALWDERVPIHVGSEFYDVAGFRAGADALRDFELAEVGDVSGRSLAHLQCHFGLDTLSWARRGARVTGLDFSAPAIETARSLASETGLDARFVVSDVYAAPEALGETYDIVYTGLGAICWLPDIARWARTVAALLRPGGFLYLSEFHPFADTLDEETGTTVTFDYFDRGPQEWTQSGTYADRSAPTRHNRSISFAHGVGDVVSAVIAAGLRLDFLHEHEYTVFAPFQNLQKDGQIYRVPEGRPRVPLMYSLRATRA</sequence>
<accession>A0ABV9TWF1</accession>